<name>Q9AD17_STRCO</name>
<dbReference type="Proteomes" id="UP000001973">
    <property type="component" value="Plasmid SCP1"/>
</dbReference>
<sequence length="83" mass="8803">MASANGLLAVHEHGPNRVASPCDRCGARQDEHGHHLGCPEPHPGVPGSGPAQAPPLEMHRLILHNTVMPSEARQKGGPVREDQ</sequence>
<feature type="region of interest" description="Disordered" evidence="1">
    <location>
        <begin position="32"/>
        <end position="54"/>
    </location>
</feature>
<organism evidence="2 3">
    <name type="scientific">Streptomyces coelicolor (strain ATCC BAA-471 / A3(2) / M145)</name>
    <dbReference type="NCBI Taxonomy" id="100226"/>
    <lineage>
        <taxon>Bacteria</taxon>
        <taxon>Bacillati</taxon>
        <taxon>Actinomycetota</taxon>
        <taxon>Actinomycetes</taxon>
        <taxon>Kitasatosporales</taxon>
        <taxon>Streptomycetaceae</taxon>
        <taxon>Streptomyces</taxon>
        <taxon>Streptomyces albidoflavus group</taxon>
    </lineage>
</organism>
<dbReference type="HOGENOM" id="CLU_2541016_0_0_11"/>
<evidence type="ECO:0000313" key="2">
    <source>
        <dbReference type="EMBL" id="CAC36654.1"/>
    </source>
</evidence>
<dbReference type="STRING" id="100226.gene:17765638"/>
<keyword evidence="3" id="KW-1185">Reference proteome</keyword>
<proteinExistence type="predicted"/>
<dbReference type="InParanoid" id="Q9AD17"/>
<accession>Q9AD17</accession>
<evidence type="ECO:0000256" key="1">
    <source>
        <dbReference type="SAM" id="MobiDB-lite"/>
    </source>
</evidence>
<geneLocation type="plasmid" evidence="3">
    <name>SCP1</name>
</geneLocation>
<reference evidence="2 3" key="1">
    <citation type="journal article" date="1998" name="J. Bacteriol.">
        <title>Cloning and physical mapping of the EcoRI fragments of the giant linear plasmid SCP1.</title>
        <authorList>
            <person name="Redenbach M."/>
            <person name="Ikeda K."/>
            <person name="Yamasaki M."/>
            <person name="Kinashi H."/>
        </authorList>
    </citation>
    <scope>NUCLEOTIDE SEQUENCE [LARGE SCALE GENOMIC DNA]</scope>
    <source>
        <strain evidence="3">ATCC BAA-471 / A3(2) / M145</strain>
    </source>
</reference>
<reference evidence="2 3" key="4">
    <citation type="journal article" date="2009" name="Mol. Microbiol.">
        <title>Extracellular signalling, translational control, two repressors and an activator all contribute to the regulation of methylenomycin production in Streptomyces coelicolor.</title>
        <authorList>
            <person name="O'Rourke S."/>
            <person name="Wietzorrek A."/>
            <person name="Fowler K."/>
            <person name="Corre C."/>
            <person name="Challis G.L."/>
            <person name="Chater K.F."/>
        </authorList>
    </citation>
    <scope>NUCLEOTIDE SEQUENCE [LARGE SCALE GENOMIC DNA]</scope>
    <source>
        <strain evidence="3">ATCC BAA-471 / A3(2) / M145</strain>
    </source>
</reference>
<dbReference type="AlphaFoldDB" id="Q9AD17"/>
<reference evidence="3" key="2">
    <citation type="journal article" date="2002" name="Nature">
        <title>Complete genome sequence of the model actinomycete Streptomyces coelicolor A3(2).</title>
        <authorList>
            <person name="Bentley S.D."/>
            <person name="Chater K.F."/>
            <person name="Cerdeno-Tarraga A.M."/>
            <person name="Challis G.L."/>
            <person name="Thomson N.R."/>
            <person name="James K.D."/>
            <person name="Harris D.E."/>
            <person name="Quail M.A."/>
            <person name="Kieser H."/>
            <person name="Harper D."/>
            <person name="Bateman A."/>
            <person name="Brown S."/>
            <person name="Chandra G."/>
            <person name="Chen C.W."/>
            <person name="Collins M."/>
            <person name="Cronin A."/>
            <person name="Fraser A."/>
            <person name="Goble A."/>
            <person name="Hidalgo J."/>
            <person name="Hornsby T."/>
            <person name="Howarth S."/>
            <person name="Huang C.H."/>
            <person name="Kieser T."/>
            <person name="Larke L."/>
            <person name="Murphy L."/>
            <person name="Oliver K."/>
            <person name="O'Neil S."/>
            <person name="Rabbinowitsch E."/>
            <person name="Rajandream M.A."/>
            <person name="Rutherford K."/>
            <person name="Rutter S."/>
            <person name="Seeger K."/>
            <person name="Saunders D."/>
            <person name="Sharp S."/>
            <person name="Squares R."/>
            <person name="Squares S."/>
            <person name="Taylor K."/>
            <person name="Warren T."/>
            <person name="Wietzorrek A."/>
            <person name="Woodward J."/>
            <person name="Barrell B.G."/>
            <person name="Parkhill J."/>
            <person name="Hopwood D.A."/>
        </authorList>
    </citation>
    <scope>NUCLEOTIDE SEQUENCE [LARGE SCALE GENOMIC DNA]</scope>
    <source>
        <strain evidence="3">ATCC BAA-471 / A3(2) / M145</strain>
    </source>
</reference>
<protein>
    <submittedName>
        <fullName evidence="2">Uncharacterized protein</fullName>
    </submittedName>
</protein>
<dbReference type="EMBL" id="AL589148">
    <property type="protein sequence ID" value="CAC36654.1"/>
    <property type="molecule type" value="Genomic_DNA"/>
</dbReference>
<evidence type="ECO:0000313" key="3">
    <source>
        <dbReference type="Proteomes" id="UP000001973"/>
    </source>
</evidence>
<reference evidence="2 3" key="3">
    <citation type="journal article" date="2008" name="Proc. Natl. Acad. Sci. U.S.A.">
        <title>2-Alkyl-4-hydroxymethylfuran-3-carboxylic acids, antibiotic production inducers discovered by Streptomyces coelicolor genome mining.</title>
        <authorList>
            <person name="Corre C."/>
            <person name="Song L."/>
            <person name="O'Rourke S."/>
            <person name="Chater K.F."/>
            <person name="Challis G.L."/>
        </authorList>
    </citation>
    <scope>NUCLEOTIDE SEQUENCE [LARGE SCALE GENOMIC DNA]</scope>
    <source>
        <strain evidence="3">ATCC BAA-471 / A3(2) / M145</strain>
    </source>
</reference>
<dbReference type="KEGG" id="sco:SCP1.133"/>
<gene>
    <name evidence="2" type="ordered locus">SCP1.133</name>
</gene>